<proteinExistence type="predicted"/>
<dbReference type="SUPFAM" id="SSF51556">
    <property type="entry name" value="Metallo-dependent hydrolases"/>
    <property type="match status" value="1"/>
</dbReference>
<dbReference type="PANTHER" id="PTHR21240">
    <property type="entry name" value="2-AMINO-3-CARBOXYLMUCONATE-6-SEMIALDEHYDE DECARBOXYLASE"/>
    <property type="match status" value="1"/>
</dbReference>
<organism evidence="3 4">
    <name type="scientific">Spongiivirga citrea</name>
    <dbReference type="NCBI Taxonomy" id="1481457"/>
    <lineage>
        <taxon>Bacteria</taxon>
        <taxon>Pseudomonadati</taxon>
        <taxon>Bacteroidota</taxon>
        <taxon>Flavobacteriia</taxon>
        <taxon>Flavobacteriales</taxon>
        <taxon>Flavobacteriaceae</taxon>
        <taxon>Spongiivirga</taxon>
    </lineage>
</organism>
<keyword evidence="4" id="KW-1185">Reference proteome</keyword>
<dbReference type="Proteomes" id="UP000474296">
    <property type="component" value="Unassembled WGS sequence"/>
</dbReference>
<comment type="caution">
    <text evidence="3">The sequence shown here is derived from an EMBL/GenBank/DDBJ whole genome shotgun (WGS) entry which is preliminary data.</text>
</comment>
<dbReference type="PROSITE" id="PS51257">
    <property type="entry name" value="PROKAR_LIPOPROTEIN"/>
    <property type="match status" value="1"/>
</dbReference>
<accession>A0A6M0CJ79</accession>
<evidence type="ECO:0000256" key="1">
    <source>
        <dbReference type="ARBA" id="ARBA00023239"/>
    </source>
</evidence>
<dbReference type="InterPro" id="IPR032466">
    <property type="entry name" value="Metal_Hydrolase"/>
</dbReference>
<dbReference type="Gene3D" id="3.20.20.140">
    <property type="entry name" value="Metal-dependent hydrolases"/>
    <property type="match status" value="1"/>
</dbReference>
<protein>
    <submittedName>
        <fullName evidence="3">Amidohydrolase family protein</fullName>
    </submittedName>
</protein>
<dbReference type="EMBL" id="JAABOQ010000004">
    <property type="protein sequence ID" value="NER17632.1"/>
    <property type="molecule type" value="Genomic_DNA"/>
</dbReference>
<dbReference type="Pfam" id="PF04909">
    <property type="entry name" value="Amidohydro_2"/>
    <property type="match status" value="1"/>
</dbReference>
<dbReference type="CDD" id="cd01292">
    <property type="entry name" value="metallo-dependent_hydrolases"/>
    <property type="match status" value="1"/>
</dbReference>
<evidence type="ECO:0000259" key="2">
    <source>
        <dbReference type="Pfam" id="PF04909"/>
    </source>
</evidence>
<dbReference type="InterPro" id="IPR032465">
    <property type="entry name" value="ACMSD"/>
</dbReference>
<evidence type="ECO:0000313" key="3">
    <source>
        <dbReference type="EMBL" id="NER17632.1"/>
    </source>
</evidence>
<reference evidence="3 4" key="1">
    <citation type="submission" date="2020-01" db="EMBL/GenBank/DDBJ databases">
        <title>Spongiivirga citrea KCTC 32990T.</title>
        <authorList>
            <person name="Wang G."/>
        </authorList>
    </citation>
    <scope>NUCLEOTIDE SEQUENCE [LARGE SCALE GENOMIC DNA]</scope>
    <source>
        <strain evidence="3 4">KCTC 32990</strain>
    </source>
</reference>
<keyword evidence="1" id="KW-0456">Lyase</keyword>
<dbReference type="AlphaFoldDB" id="A0A6M0CJ79"/>
<feature type="domain" description="Amidohydrolase-related" evidence="2">
    <location>
        <begin position="47"/>
        <end position="306"/>
    </location>
</feature>
<dbReference type="RefSeq" id="WP_164032309.1">
    <property type="nucleotide sequence ID" value="NZ_JAABOQ010000004.1"/>
</dbReference>
<gene>
    <name evidence="3" type="ORF">GWK10_10445</name>
</gene>
<evidence type="ECO:0000313" key="4">
    <source>
        <dbReference type="Proteomes" id="UP000474296"/>
    </source>
</evidence>
<dbReference type="InterPro" id="IPR006680">
    <property type="entry name" value="Amidohydro-rel"/>
</dbReference>
<dbReference type="GO" id="GO:0016787">
    <property type="term" value="F:hydrolase activity"/>
    <property type="evidence" value="ECO:0007669"/>
    <property type="project" value="UniProtKB-KW"/>
</dbReference>
<sequence>MKTLIYFLACIILVSCNKNTKDTSSIGKQKAETTIENVDSSTIKTIIDTHAHIQLPGQELSLNPSTPASADELKSQMEAAGVSKCGIMSMVPKGNLAVTRQHNDYILKLAKENSEFFPICSVHPLDGKEALKEIERVAKLGAKAIKIHPFYQGFELTDPNVNEVLATAGKFGLTVIFDSISASDGGATGKFVDLALANPNTKIVLAHMRGTQFHETLLFAVFAKGPFYKNNVYFDLSAIADLYIDSPRQEELMWTMREIGIDQFFFASDFPVFDLKPARETMDRYGFTQEELQKMYYENAIKVFGLE</sequence>
<dbReference type="GO" id="GO:0016831">
    <property type="term" value="F:carboxy-lyase activity"/>
    <property type="evidence" value="ECO:0007669"/>
    <property type="project" value="InterPro"/>
</dbReference>
<name>A0A6M0CJ79_9FLAO</name>
<keyword evidence="3" id="KW-0378">Hydrolase</keyword>